<evidence type="ECO:0000259" key="1">
    <source>
        <dbReference type="PROSITE" id="PS51322"/>
    </source>
</evidence>
<dbReference type="InterPro" id="IPR016135">
    <property type="entry name" value="UBQ-conjugating_enzyme/RWD"/>
</dbReference>
<dbReference type="GO" id="GO:0000813">
    <property type="term" value="C:ESCRT I complex"/>
    <property type="evidence" value="ECO:0007669"/>
    <property type="project" value="TreeGrafter"/>
</dbReference>
<evidence type="ECO:0000313" key="2">
    <source>
        <dbReference type="Ensembl" id="ENSSGRP00000102780.1"/>
    </source>
</evidence>
<dbReference type="GO" id="GO:0015031">
    <property type="term" value="P:protein transport"/>
    <property type="evidence" value="ECO:0007669"/>
    <property type="project" value="InterPro"/>
</dbReference>
<dbReference type="PANTHER" id="PTHR23306">
    <property type="entry name" value="TUMOR SUSCEPTIBILITY GENE 101 PROTEIN-RELATED"/>
    <property type="match status" value="1"/>
</dbReference>
<dbReference type="Ensembl" id="ENSSGRT00000109289.1">
    <property type="protein sequence ID" value="ENSSGRP00000102780.1"/>
    <property type="gene ID" value="ENSSGRG00000051070.1"/>
</dbReference>
<dbReference type="SUPFAM" id="SSF54495">
    <property type="entry name" value="UBC-like"/>
    <property type="match status" value="1"/>
</dbReference>
<evidence type="ECO:0000313" key="3">
    <source>
        <dbReference type="Proteomes" id="UP000472262"/>
    </source>
</evidence>
<proteinExistence type="predicted"/>
<dbReference type="InterPro" id="IPR008883">
    <property type="entry name" value="UEV_N"/>
</dbReference>
<feature type="domain" description="UEV" evidence="1">
    <location>
        <begin position="4"/>
        <end position="150"/>
    </location>
</feature>
<protein>
    <recommendedName>
        <fullName evidence="1">UEV domain-containing protein</fullName>
    </recommendedName>
</protein>
<dbReference type="InParanoid" id="A0A672SMC4"/>
<dbReference type="PANTHER" id="PTHR23306:SF17">
    <property type="entry name" value="TUMOR SUSCEPTIBILITY GENE 101 PROTEIN"/>
    <property type="match status" value="1"/>
</dbReference>
<dbReference type="Proteomes" id="UP000472262">
    <property type="component" value="Unassembled WGS sequence"/>
</dbReference>
<reference evidence="2" key="1">
    <citation type="submission" date="2025-08" db="UniProtKB">
        <authorList>
            <consortium name="Ensembl"/>
        </authorList>
    </citation>
    <scope>IDENTIFICATION</scope>
</reference>
<organism evidence="2 3">
    <name type="scientific">Sinocyclocheilus grahami</name>
    <name type="common">Dianchi golden-line fish</name>
    <name type="synonym">Barbus grahami</name>
    <dbReference type="NCBI Taxonomy" id="75366"/>
    <lineage>
        <taxon>Eukaryota</taxon>
        <taxon>Metazoa</taxon>
        <taxon>Chordata</taxon>
        <taxon>Craniata</taxon>
        <taxon>Vertebrata</taxon>
        <taxon>Euteleostomi</taxon>
        <taxon>Actinopterygii</taxon>
        <taxon>Neopterygii</taxon>
        <taxon>Teleostei</taxon>
        <taxon>Ostariophysi</taxon>
        <taxon>Cypriniformes</taxon>
        <taxon>Cyprinidae</taxon>
        <taxon>Cyprininae</taxon>
        <taxon>Sinocyclocheilus</taxon>
    </lineage>
</organism>
<dbReference type="Pfam" id="PF05743">
    <property type="entry name" value="UEV"/>
    <property type="match status" value="1"/>
</dbReference>
<dbReference type="CDD" id="cd11685">
    <property type="entry name" value="UEV_TSG101-like"/>
    <property type="match status" value="1"/>
</dbReference>
<dbReference type="GO" id="GO:0008333">
    <property type="term" value="P:endosome to lysosome transport"/>
    <property type="evidence" value="ECO:0007669"/>
    <property type="project" value="TreeGrafter"/>
</dbReference>
<keyword evidence="3" id="KW-1185">Reference proteome</keyword>
<sequence>MTAINESSLRKTLSKIYKYRDLTARDITSVASLYKDLKPVMDSYVFNDGSTKELLSLAGTVPVSYRGTESTAFKKRLRFSTPQTYLAIQLYPDESFLYVGPFSLFNIFLFYRKFVQHSHLPVASRHISLQPSHLFCQTHKCHDDKNRETR</sequence>
<name>A0A672SMC4_SINGR</name>
<dbReference type="AlphaFoldDB" id="A0A672SMC4"/>
<reference evidence="2" key="2">
    <citation type="submission" date="2025-09" db="UniProtKB">
        <authorList>
            <consortium name="Ensembl"/>
        </authorList>
    </citation>
    <scope>IDENTIFICATION</scope>
</reference>
<dbReference type="GO" id="GO:0043130">
    <property type="term" value="F:ubiquitin binding"/>
    <property type="evidence" value="ECO:0007669"/>
    <property type="project" value="TreeGrafter"/>
</dbReference>
<accession>A0A672SMC4</accession>
<dbReference type="Gene3D" id="3.10.110.10">
    <property type="entry name" value="Ubiquitin Conjugating Enzyme"/>
    <property type="match status" value="1"/>
</dbReference>
<dbReference type="InterPro" id="IPR052070">
    <property type="entry name" value="ESCRT-I_UEV_domain"/>
</dbReference>
<dbReference type="PROSITE" id="PS51322">
    <property type="entry name" value="UEV"/>
    <property type="match status" value="1"/>
</dbReference>